<dbReference type="EMBL" id="MWIO01000076">
    <property type="protein sequence ID" value="THD04521.1"/>
    <property type="molecule type" value="Genomic_DNA"/>
</dbReference>
<dbReference type="InterPro" id="IPR036369">
    <property type="entry name" value="HIPIP_sf"/>
</dbReference>
<evidence type="ECO:0000313" key="11">
    <source>
        <dbReference type="Proteomes" id="UP000306317"/>
    </source>
</evidence>
<comment type="similarity">
    <text evidence="8">Belongs to the high-potential iron-sulfur protein (HiPIP) family.</text>
</comment>
<reference evidence="10 11" key="1">
    <citation type="submission" date="2017-02" db="EMBL/GenBank/DDBJ databases">
        <title>Whole genome sequencing of Rhodanobacter lindaniclasticus DSM 17932.</title>
        <authorList>
            <person name="Kumar S."/>
            <person name="Patil P."/>
            <person name="Patil P.B."/>
        </authorList>
    </citation>
    <scope>NUCLEOTIDE SEQUENCE [LARGE SCALE GENOMIC DNA]</scope>
    <source>
        <strain evidence="10 11">DSM 17932</strain>
    </source>
</reference>
<evidence type="ECO:0000256" key="5">
    <source>
        <dbReference type="ARBA" id="ARBA00022982"/>
    </source>
</evidence>
<gene>
    <name evidence="10" type="ORF">B1991_17400</name>
</gene>
<dbReference type="PROSITE" id="PS51318">
    <property type="entry name" value="TAT"/>
    <property type="match status" value="1"/>
</dbReference>
<comment type="caution">
    <text evidence="10">The sequence shown here is derived from an EMBL/GenBank/DDBJ whole genome shotgun (WGS) entry which is preliminary data.</text>
</comment>
<dbReference type="InterPro" id="IPR000170">
    <property type="entry name" value="High_potential_FeS_prot"/>
</dbReference>
<evidence type="ECO:0000256" key="2">
    <source>
        <dbReference type="ARBA" id="ARBA00022448"/>
    </source>
</evidence>
<keyword evidence="5 8" id="KW-0249">Electron transport</keyword>
<organism evidence="10 11">
    <name type="scientific">Rhodanobacter lindaniclasticus</name>
    <dbReference type="NCBI Taxonomy" id="75310"/>
    <lineage>
        <taxon>Bacteria</taxon>
        <taxon>Pseudomonadati</taxon>
        <taxon>Pseudomonadota</taxon>
        <taxon>Gammaproteobacteria</taxon>
        <taxon>Lysobacterales</taxon>
        <taxon>Rhodanobacteraceae</taxon>
        <taxon>Rhodanobacter</taxon>
    </lineage>
</organism>
<keyword evidence="3 8" id="KW-0004">4Fe-4S</keyword>
<dbReference type="AlphaFoldDB" id="A0A4V3URX0"/>
<keyword evidence="6 8" id="KW-0408">Iron</keyword>
<dbReference type="GO" id="GO:0051539">
    <property type="term" value="F:4 iron, 4 sulfur cluster binding"/>
    <property type="evidence" value="ECO:0007669"/>
    <property type="project" value="UniProtKB-KW"/>
</dbReference>
<accession>A0A4V3URX0</accession>
<dbReference type="GO" id="GO:0046872">
    <property type="term" value="F:metal ion binding"/>
    <property type="evidence" value="ECO:0007669"/>
    <property type="project" value="UniProtKB-KW"/>
</dbReference>
<evidence type="ECO:0000256" key="7">
    <source>
        <dbReference type="ARBA" id="ARBA00023014"/>
    </source>
</evidence>
<comment type="function">
    <text evidence="1 8">Specific class of high-redox-potential 4Fe-4S ferredoxins. Functions in anaerobic electron transport in most purple and in some other photosynthetic bacteria and in at least one genus (Paracoccus) of halophilic, denitrifying bacteria.</text>
</comment>
<keyword evidence="7 8" id="KW-0411">Iron-sulfur</keyword>
<comment type="subunit">
    <text evidence="8">Homodimer.</text>
</comment>
<evidence type="ECO:0000256" key="3">
    <source>
        <dbReference type="ARBA" id="ARBA00022485"/>
    </source>
</evidence>
<proteinExistence type="inferred from homology"/>
<evidence type="ECO:0000256" key="4">
    <source>
        <dbReference type="ARBA" id="ARBA00022723"/>
    </source>
</evidence>
<sequence>MSNDKDTESRRRFLKVAAGTTAAAVVMGGLPRFARAADLPALSSSDPTAKALDYVEDNTKSTNPKHKAGDDCTNCQFYSGGPTGRGPCQLFPGKSVNAKGWCVSHVVKKA</sequence>
<protein>
    <recommendedName>
        <fullName evidence="8">High-potential iron-sulfur protein</fullName>
        <shortName evidence="8">HiPIP</shortName>
    </recommendedName>
</protein>
<dbReference type="Pfam" id="PF01355">
    <property type="entry name" value="HIPIP"/>
    <property type="match status" value="1"/>
</dbReference>
<evidence type="ECO:0000256" key="8">
    <source>
        <dbReference type="RuleBase" id="RU000620"/>
    </source>
</evidence>
<dbReference type="SUPFAM" id="SSF57652">
    <property type="entry name" value="HIPIP (high potential iron protein)"/>
    <property type="match status" value="1"/>
</dbReference>
<dbReference type="PROSITE" id="PS51373">
    <property type="entry name" value="HIPIP"/>
    <property type="match status" value="1"/>
</dbReference>
<dbReference type="GO" id="GO:0019646">
    <property type="term" value="P:aerobic electron transport chain"/>
    <property type="evidence" value="ECO:0007669"/>
    <property type="project" value="InterPro"/>
</dbReference>
<dbReference type="OrthoDB" id="5298540at2"/>
<keyword evidence="4 8" id="KW-0479">Metal-binding</keyword>
<dbReference type="Gene3D" id="4.10.490.10">
    <property type="entry name" value="High potential iron-sulphur protein"/>
    <property type="match status" value="1"/>
</dbReference>
<dbReference type="InterPro" id="IPR006311">
    <property type="entry name" value="TAT_signal"/>
</dbReference>
<evidence type="ECO:0000259" key="9">
    <source>
        <dbReference type="PROSITE" id="PS51373"/>
    </source>
</evidence>
<name>A0A4V3URX0_9GAMM</name>
<dbReference type="Proteomes" id="UP000306317">
    <property type="component" value="Unassembled WGS sequence"/>
</dbReference>
<dbReference type="RefSeq" id="WP_136259960.1">
    <property type="nucleotide sequence ID" value="NZ_MWIO01000076.1"/>
</dbReference>
<evidence type="ECO:0000313" key="10">
    <source>
        <dbReference type="EMBL" id="THD04521.1"/>
    </source>
</evidence>
<keyword evidence="11" id="KW-1185">Reference proteome</keyword>
<dbReference type="GO" id="GO:0009055">
    <property type="term" value="F:electron transfer activity"/>
    <property type="evidence" value="ECO:0007669"/>
    <property type="project" value="InterPro"/>
</dbReference>
<evidence type="ECO:0000256" key="6">
    <source>
        <dbReference type="ARBA" id="ARBA00023004"/>
    </source>
</evidence>
<feature type="domain" description="High potential iron-sulfur proteins family profile" evidence="9">
    <location>
        <begin position="36"/>
        <end position="110"/>
    </location>
</feature>
<evidence type="ECO:0000256" key="1">
    <source>
        <dbReference type="ARBA" id="ARBA00002137"/>
    </source>
</evidence>
<keyword evidence="2 8" id="KW-0813">Transport</keyword>